<dbReference type="Proteomes" id="UP000019113">
    <property type="component" value="Unassembled WGS sequence"/>
</dbReference>
<dbReference type="GO" id="GO:0004315">
    <property type="term" value="F:3-oxoacyl-[acyl-carrier-protein] synthase activity"/>
    <property type="evidence" value="ECO:0007669"/>
    <property type="project" value="InterPro"/>
</dbReference>
<dbReference type="Pfam" id="PF02801">
    <property type="entry name" value="Ketoacyl-synt_C"/>
    <property type="match status" value="1"/>
</dbReference>
<dbReference type="InterPro" id="IPR018201">
    <property type="entry name" value="Ketoacyl_synth_AS"/>
</dbReference>
<dbReference type="eggNOG" id="COG0304">
    <property type="taxonomic scope" value="Bacteria"/>
</dbReference>
<dbReference type="SUPFAM" id="SSF53901">
    <property type="entry name" value="Thiolase-like"/>
    <property type="match status" value="2"/>
</dbReference>
<reference evidence="6 7" key="1">
    <citation type="submission" date="2013-08" db="EMBL/GenBank/DDBJ databases">
        <title>draft genome of Halomonas huanghegensis, strain BJGMM-B45T.</title>
        <authorList>
            <person name="Miao C."/>
            <person name="Wan Y."/>
            <person name="Jin W."/>
        </authorList>
    </citation>
    <scope>NUCLEOTIDE SEQUENCE [LARGE SCALE GENOMIC DNA]</scope>
    <source>
        <strain evidence="6 7">BJGMM-B45</strain>
    </source>
</reference>
<dbReference type="GO" id="GO:0006633">
    <property type="term" value="P:fatty acid biosynthetic process"/>
    <property type="evidence" value="ECO:0007669"/>
    <property type="project" value="UniProtKB-UniPathway"/>
</dbReference>
<comment type="caution">
    <text evidence="6">The sequence shown here is derived from an EMBL/GenBank/DDBJ whole genome shotgun (WGS) entry which is preliminary data.</text>
</comment>
<evidence type="ECO:0000256" key="2">
    <source>
        <dbReference type="ARBA" id="ARBA00008467"/>
    </source>
</evidence>
<dbReference type="RefSeq" id="WP_021819706.1">
    <property type="nucleotide sequence ID" value="NZ_AVBC01000039.1"/>
</dbReference>
<organism evidence="6 7">
    <name type="scientific">Halomonas huangheensis</name>
    <dbReference type="NCBI Taxonomy" id="1178482"/>
    <lineage>
        <taxon>Bacteria</taxon>
        <taxon>Pseudomonadati</taxon>
        <taxon>Pseudomonadota</taxon>
        <taxon>Gammaproteobacteria</taxon>
        <taxon>Oceanospirillales</taxon>
        <taxon>Halomonadaceae</taxon>
        <taxon>Halomonas</taxon>
    </lineage>
</organism>
<protein>
    <recommendedName>
        <fullName evidence="5">Ketosynthase family 3 (KS3) domain-containing protein</fullName>
    </recommendedName>
</protein>
<comment type="similarity">
    <text evidence="2 4">Belongs to the thiolase-like superfamily. Beta-ketoacyl-ACP synthases family.</text>
</comment>
<dbReference type="InterPro" id="IPR016039">
    <property type="entry name" value="Thiolase-like"/>
</dbReference>
<dbReference type="EMBL" id="AVBC01000039">
    <property type="protein sequence ID" value="ERL49662.1"/>
    <property type="molecule type" value="Genomic_DNA"/>
</dbReference>
<evidence type="ECO:0000256" key="4">
    <source>
        <dbReference type="RuleBase" id="RU003694"/>
    </source>
</evidence>
<comment type="pathway">
    <text evidence="1">Lipid metabolism; fatty acid biosynthesis.</text>
</comment>
<dbReference type="STRING" id="1178482.AR456_02220"/>
<dbReference type="GO" id="GO:0005829">
    <property type="term" value="C:cytosol"/>
    <property type="evidence" value="ECO:0007669"/>
    <property type="project" value="TreeGrafter"/>
</dbReference>
<keyword evidence="7" id="KW-1185">Reference proteome</keyword>
<dbReference type="CDD" id="cd00834">
    <property type="entry name" value="KAS_I_II"/>
    <property type="match status" value="1"/>
</dbReference>
<dbReference type="Pfam" id="PF00109">
    <property type="entry name" value="ketoacyl-synt"/>
    <property type="match status" value="1"/>
</dbReference>
<dbReference type="FunFam" id="3.40.47.10:FF:000018">
    <property type="entry name" value="3-oxoacyl-[acyl-carrier-protein] synthase 2"/>
    <property type="match status" value="1"/>
</dbReference>
<dbReference type="PANTHER" id="PTHR11712:SF325">
    <property type="entry name" value="3-OXOACYL-(ACYL-CARRIER-PROTEIN) SYNTHASE II FABF"/>
    <property type="match status" value="1"/>
</dbReference>
<accession>W1N253</accession>
<dbReference type="SMART" id="SM00825">
    <property type="entry name" value="PKS_KS"/>
    <property type="match status" value="1"/>
</dbReference>
<proteinExistence type="inferred from homology"/>
<dbReference type="OrthoDB" id="9808669at2"/>
<dbReference type="Gene3D" id="3.40.47.10">
    <property type="match status" value="2"/>
</dbReference>
<name>W1N253_9GAMM</name>
<evidence type="ECO:0000313" key="6">
    <source>
        <dbReference type="EMBL" id="ERL49662.1"/>
    </source>
</evidence>
<evidence type="ECO:0000259" key="5">
    <source>
        <dbReference type="PROSITE" id="PS52004"/>
    </source>
</evidence>
<dbReference type="PROSITE" id="PS00606">
    <property type="entry name" value="KS3_1"/>
    <property type="match status" value="1"/>
</dbReference>
<dbReference type="InterPro" id="IPR000794">
    <property type="entry name" value="Beta-ketoacyl_synthase"/>
</dbReference>
<dbReference type="PROSITE" id="PS52004">
    <property type="entry name" value="KS3_2"/>
    <property type="match status" value="1"/>
</dbReference>
<evidence type="ECO:0000256" key="3">
    <source>
        <dbReference type="ARBA" id="ARBA00022679"/>
    </source>
</evidence>
<dbReference type="UniPathway" id="UPA00094"/>
<dbReference type="NCBIfam" id="NF006587">
    <property type="entry name" value="PRK09116.1"/>
    <property type="match status" value="1"/>
</dbReference>
<evidence type="ECO:0000313" key="7">
    <source>
        <dbReference type="Proteomes" id="UP000019113"/>
    </source>
</evidence>
<dbReference type="PATRIC" id="fig|1178482.3.peg.2757"/>
<evidence type="ECO:0000256" key="1">
    <source>
        <dbReference type="ARBA" id="ARBA00005194"/>
    </source>
</evidence>
<sequence length="419" mass="44772">MSRSATRADGLGRRVVVTGMAGFSPIGNDWPTIRAHLAAGTNGIRHIAEWDVYEGLNTRLAGPVEEFTLPPHYHRKAVRSMGRGARMAARASELALEHAGLLGDELVSSGAMGISYGSSVGEPDAMVDFGNMLINKSTDGLNANSYIRMMAHTAPVNIGVFLGVRGRIHTTSSACTSGSQGIGYAYEAIRFGRQTAMITGGCEELSPTEAAVFDTLFATSTRNDAPETTPRPFDADRDGLVIGEGAGTLILEDLEHALARGAPIHAELVGYGSNSDGRHVTQPDAAIMERAIRDALADANLSAEQIGYVSAHGTATERGDLAESHATAAVFGSRQPISSLKSYTGHTLGACGALEAWTAIEMMREGLFHPTINLDTPDPKCAELNYLRKTMHRIDCEYVMSNNFAFGGINTSLIFRRWD</sequence>
<dbReference type="PANTHER" id="PTHR11712">
    <property type="entry name" value="POLYKETIDE SYNTHASE-RELATED"/>
    <property type="match status" value="1"/>
</dbReference>
<dbReference type="KEGG" id="hhu:AR456_02220"/>
<dbReference type="InterPro" id="IPR014030">
    <property type="entry name" value="Ketoacyl_synth_N"/>
</dbReference>
<keyword evidence="3 4" id="KW-0808">Transferase</keyword>
<dbReference type="AlphaFoldDB" id="W1N253"/>
<feature type="domain" description="Ketosynthase family 3 (KS3)" evidence="5">
    <location>
        <begin position="12"/>
        <end position="417"/>
    </location>
</feature>
<dbReference type="InterPro" id="IPR014031">
    <property type="entry name" value="Ketoacyl_synth_C"/>
</dbReference>
<dbReference type="InterPro" id="IPR020841">
    <property type="entry name" value="PKS_Beta-ketoAc_synthase_dom"/>
</dbReference>
<gene>
    <name evidence="6" type="ORF">BJB45_00660</name>
</gene>